<gene>
    <name evidence="2" type="ORF">VTL71DRAFT_13893</name>
</gene>
<name>A0ABR4CLN9_9HELO</name>
<evidence type="ECO:0000313" key="2">
    <source>
        <dbReference type="EMBL" id="KAL2070867.1"/>
    </source>
</evidence>
<reference evidence="2 3" key="1">
    <citation type="journal article" date="2024" name="Commun. Biol.">
        <title>Comparative genomic analysis of thermophilic fungi reveals convergent evolutionary adaptations and gene losses.</title>
        <authorList>
            <person name="Steindorff A.S."/>
            <person name="Aguilar-Pontes M.V."/>
            <person name="Robinson A.J."/>
            <person name="Andreopoulos B."/>
            <person name="LaButti K."/>
            <person name="Kuo A."/>
            <person name="Mondo S."/>
            <person name="Riley R."/>
            <person name="Otillar R."/>
            <person name="Haridas S."/>
            <person name="Lipzen A."/>
            <person name="Grimwood J."/>
            <person name="Schmutz J."/>
            <person name="Clum A."/>
            <person name="Reid I.D."/>
            <person name="Moisan M.C."/>
            <person name="Butler G."/>
            <person name="Nguyen T.T.M."/>
            <person name="Dewar K."/>
            <person name="Conant G."/>
            <person name="Drula E."/>
            <person name="Henrissat B."/>
            <person name="Hansel C."/>
            <person name="Singer S."/>
            <person name="Hutchinson M.I."/>
            <person name="de Vries R.P."/>
            <person name="Natvig D.O."/>
            <person name="Powell A.J."/>
            <person name="Tsang A."/>
            <person name="Grigoriev I.V."/>
        </authorList>
    </citation>
    <scope>NUCLEOTIDE SEQUENCE [LARGE SCALE GENOMIC DNA]</scope>
    <source>
        <strain evidence="2 3">CBS 494.80</strain>
    </source>
</reference>
<sequence>MLNFTPQNANAIQDPSQRPPNEFLQKDDSTLALQCSTSCKTAIKAPQTTNDQPTNNHQLLVPSVARPAPYESTINELATGLKKDPSETPFPSPRRRAASAFATASKPALH</sequence>
<comment type="caution">
    <text evidence="2">The sequence shown here is derived from an EMBL/GenBank/DDBJ whole genome shotgun (WGS) entry which is preliminary data.</text>
</comment>
<protein>
    <submittedName>
        <fullName evidence="2">Uncharacterized protein</fullName>
    </submittedName>
</protein>
<feature type="region of interest" description="Disordered" evidence="1">
    <location>
        <begin position="1"/>
        <end position="24"/>
    </location>
</feature>
<keyword evidence="3" id="KW-1185">Reference proteome</keyword>
<feature type="non-terminal residue" evidence="2">
    <location>
        <position position="110"/>
    </location>
</feature>
<evidence type="ECO:0000313" key="3">
    <source>
        <dbReference type="Proteomes" id="UP001595075"/>
    </source>
</evidence>
<feature type="compositionally biased region" description="Polar residues" evidence="1">
    <location>
        <begin position="1"/>
        <end position="16"/>
    </location>
</feature>
<dbReference type="Proteomes" id="UP001595075">
    <property type="component" value="Unassembled WGS sequence"/>
</dbReference>
<organism evidence="2 3">
    <name type="scientific">Oculimacula yallundae</name>
    <dbReference type="NCBI Taxonomy" id="86028"/>
    <lineage>
        <taxon>Eukaryota</taxon>
        <taxon>Fungi</taxon>
        <taxon>Dikarya</taxon>
        <taxon>Ascomycota</taxon>
        <taxon>Pezizomycotina</taxon>
        <taxon>Leotiomycetes</taxon>
        <taxon>Helotiales</taxon>
        <taxon>Ploettnerulaceae</taxon>
        <taxon>Oculimacula</taxon>
    </lineage>
</organism>
<accession>A0ABR4CLN9</accession>
<feature type="compositionally biased region" description="Low complexity" evidence="1">
    <location>
        <begin position="98"/>
        <end position="110"/>
    </location>
</feature>
<dbReference type="EMBL" id="JAZHXI010000006">
    <property type="protein sequence ID" value="KAL2070867.1"/>
    <property type="molecule type" value="Genomic_DNA"/>
</dbReference>
<feature type="region of interest" description="Disordered" evidence="1">
    <location>
        <begin position="78"/>
        <end position="110"/>
    </location>
</feature>
<evidence type="ECO:0000256" key="1">
    <source>
        <dbReference type="SAM" id="MobiDB-lite"/>
    </source>
</evidence>
<proteinExistence type="predicted"/>